<keyword evidence="3" id="KW-1185">Reference proteome</keyword>
<feature type="region of interest" description="Disordered" evidence="1">
    <location>
        <begin position="1"/>
        <end position="30"/>
    </location>
</feature>
<name>A0A8S0VUS9_CYCAE</name>
<sequence>MIHDYQQSAPDGNDLRVKRFSTPSSSTRGRPAGRLVVCPLAVPEGYRPGVCSRSIHSCSGALCEWVFDRFPNIKLIVGYMGERIPSYLYRFNKDTFFQVVPIKQNITAYFKKNIYQTTGNFATNLLKFHMGEIGLDRIMYSTDYPHSASWTMMFEI</sequence>
<gene>
    <name evidence="2" type="ORF">AAE3_LOCUS4812</name>
</gene>
<feature type="compositionally biased region" description="Polar residues" evidence="1">
    <location>
        <begin position="1"/>
        <end position="10"/>
    </location>
</feature>
<evidence type="ECO:0000256" key="1">
    <source>
        <dbReference type="SAM" id="MobiDB-lite"/>
    </source>
</evidence>
<proteinExistence type="predicted"/>
<accession>A0A8S0VUS9</accession>
<evidence type="ECO:0008006" key="4">
    <source>
        <dbReference type="Google" id="ProtNLM"/>
    </source>
</evidence>
<evidence type="ECO:0000313" key="2">
    <source>
        <dbReference type="EMBL" id="CAA7262640.1"/>
    </source>
</evidence>
<comment type="caution">
    <text evidence="2">The sequence shown here is derived from an EMBL/GenBank/DDBJ whole genome shotgun (WGS) entry which is preliminary data.</text>
</comment>
<evidence type="ECO:0000313" key="3">
    <source>
        <dbReference type="Proteomes" id="UP000467700"/>
    </source>
</evidence>
<dbReference type="SUPFAM" id="SSF51556">
    <property type="entry name" value="Metallo-dependent hydrolases"/>
    <property type="match status" value="1"/>
</dbReference>
<dbReference type="InterPro" id="IPR032466">
    <property type="entry name" value="Metal_Hydrolase"/>
</dbReference>
<dbReference type="Proteomes" id="UP000467700">
    <property type="component" value="Unassembled WGS sequence"/>
</dbReference>
<protein>
    <recommendedName>
        <fullName evidence="4">Amidohydrolase-related domain-containing protein</fullName>
    </recommendedName>
</protein>
<reference evidence="2 3" key="1">
    <citation type="submission" date="2020-01" db="EMBL/GenBank/DDBJ databases">
        <authorList>
            <person name="Gupta K D."/>
        </authorList>
    </citation>
    <scope>NUCLEOTIDE SEQUENCE [LARGE SCALE GENOMIC DNA]</scope>
</reference>
<dbReference type="AlphaFoldDB" id="A0A8S0VUS9"/>
<organism evidence="2 3">
    <name type="scientific">Cyclocybe aegerita</name>
    <name type="common">Black poplar mushroom</name>
    <name type="synonym">Agrocybe aegerita</name>
    <dbReference type="NCBI Taxonomy" id="1973307"/>
    <lineage>
        <taxon>Eukaryota</taxon>
        <taxon>Fungi</taxon>
        <taxon>Dikarya</taxon>
        <taxon>Basidiomycota</taxon>
        <taxon>Agaricomycotina</taxon>
        <taxon>Agaricomycetes</taxon>
        <taxon>Agaricomycetidae</taxon>
        <taxon>Agaricales</taxon>
        <taxon>Agaricineae</taxon>
        <taxon>Bolbitiaceae</taxon>
        <taxon>Cyclocybe</taxon>
    </lineage>
</organism>
<dbReference type="EMBL" id="CACVBS010000036">
    <property type="protein sequence ID" value="CAA7262640.1"/>
    <property type="molecule type" value="Genomic_DNA"/>
</dbReference>
<dbReference type="Gene3D" id="3.20.20.140">
    <property type="entry name" value="Metal-dependent hydrolases"/>
    <property type="match status" value="1"/>
</dbReference>
<dbReference type="OrthoDB" id="432010at2759"/>